<proteinExistence type="predicted"/>
<keyword evidence="1" id="KW-0812">Transmembrane</keyword>
<name>A0A3G2R9C1_9FIRM</name>
<protein>
    <submittedName>
        <fullName evidence="2">Uncharacterized protein</fullName>
    </submittedName>
</protein>
<dbReference type="KEGG" id="bacg:D2962_16800"/>
<feature type="transmembrane region" description="Helical" evidence="1">
    <location>
        <begin position="35"/>
        <end position="52"/>
    </location>
</feature>
<dbReference type="EMBL" id="CP033169">
    <property type="protein sequence ID" value="AYO32036.1"/>
    <property type="molecule type" value="Genomic_DNA"/>
</dbReference>
<evidence type="ECO:0000313" key="2">
    <source>
        <dbReference type="EMBL" id="AYO32036.1"/>
    </source>
</evidence>
<keyword evidence="1" id="KW-0472">Membrane</keyword>
<feature type="transmembrane region" description="Helical" evidence="1">
    <location>
        <begin position="12"/>
        <end position="30"/>
    </location>
</feature>
<evidence type="ECO:0000256" key="1">
    <source>
        <dbReference type="SAM" id="Phobius"/>
    </source>
</evidence>
<gene>
    <name evidence="2" type="ORF">D2962_16800</name>
</gene>
<dbReference type="RefSeq" id="WP_120766931.1">
    <property type="nucleotide sequence ID" value="NZ_CP033169.1"/>
</dbReference>
<reference evidence="2 3" key="1">
    <citation type="submission" date="2018-10" db="EMBL/GenBank/DDBJ databases">
        <authorList>
            <person name="Zhang X."/>
        </authorList>
    </citation>
    <scope>NUCLEOTIDE SEQUENCE [LARGE SCALE GENOMIC DNA]</scope>
    <source>
        <strain evidence="2 3">SK-G1</strain>
    </source>
</reference>
<feature type="transmembrane region" description="Helical" evidence="1">
    <location>
        <begin position="64"/>
        <end position="83"/>
    </location>
</feature>
<dbReference type="Proteomes" id="UP000280960">
    <property type="component" value="Chromosome"/>
</dbReference>
<organism evidence="2 3">
    <name type="scientific">Biomaibacter acetigenes</name>
    <dbReference type="NCBI Taxonomy" id="2316383"/>
    <lineage>
        <taxon>Bacteria</taxon>
        <taxon>Bacillati</taxon>
        <taxon>Bacillota</taxon>
        <taxon>Clostridia</taxon>
        <taxon>Thermosediminibacterales</taxon>
        <taxon>Tepidanaerobacteraceae</taxon>
        <taxon>Biomaibacter</taxon>
    </lineage>
</organism>
<keyword evidence="1" id="KW-1133">Transmembrane helix</keyword>
<accession>A0A3G2R9C1</accession>
<keyword evidence="3" id="KW-1185">Reference proteome</keyword>
<evidence type="ECO:0000313" key="3">
    <source>
        <dbReference type="Proteomes" id="UP000280960"/>
    </source>
</evidence>
<sequence>MQKNELKSLLTFGNYFLGVLIFIFSLGFFIKNKALAPLFISAAIIIVGPVENTLMKNVSPQDRWIVDQLTSIGMLIFLLLAELQCQKR</sequence>
<dbReference type="AlphaFoldDB" id="A0A3G2R9C1"/>